<gene>
    <name evidence="2" type="ORF">Voc01_096800</name>
</gene>
<protein>
    <submittedName>
        <fullName evidence="2">Uncharacterized protein</fullName>
    </submittedName>
</protein>
<dbReference type="SUPFAM" id="SSF56655">
    <property type="entry name" value="Carbohydrate phosphatase"/>
    <property type="match status" value="1"/>
</dbReference>
<name>A0A8J4A4I3_9ACTN</name>
<comment type="caution">
    <text evidence="2">The sequence shown here is derived from an EMBL/GenBank/DDBJ whole genome shotgun (WGS) entry which is preliminary data.</text>
</comment>
<reference evidence="2" key="1">
    <citation type="submission" date="2021-01" db="EMBL/GenBank/DDBJ databases">
        <title>Whole genome shotgun sequence of Virgisporangium ochraceum NBRC 16418.</title>
        <authorList>
            <person name="Komaki H."/>
            <person name="Tamura T."/>
        </authorList>
    </citation>
    <scope>NUCLEOTIDE SEQUENCE</scope>
    <source>
        <strain evidence="2">NBRC 16418</strain>
    </source>
</reference>
<organism evidence="2 3">
    <name type="scientific">Virgisporangium ochraceum</name>
    <dbReference type="NCBI Taxonomy" id="65505"/>
    <lineage>
        <taxon>Bacteria</taxon>
        <taxon>Bacillati</taxon>
        <taxon>Actinomycetota</taxon>
        <taxon>Actinomycetes</taxon>
        <taxon>Micromonosporales</taxon>
        <taxon>Micromonosporaceae</taxon>
        <taxon>Virgisporangium</taxon>
    </lineage>
</organism>
<dbReference type="Gene3D" id="3.30.540.10">
    <property type="entry name" value="Fructose-1,6-Bisphosphatase, subunit A, domain 1"/>
    <property type="match status" value="1"/>
</dbReference>
<dbReference type="EMBL" id="BOPH01000143">
    <property type="protein sequence ID" value="GIJ74763.1"/>
    <property type="molecule type" value="Genomic_DNA"/>
</dbReference>
<keyword evidence="3" id="KW-1185">Reference proteome</keyword>
<proteinExistence type="predicted"/>
<evidence type="ECO:0000313" key="3">
    <source>
        <dbReference type="Proteomes" id="UP000635606"/>
    </source>
</evidence>
<accession>A0A8J4A4I3</accession>
<sequence>MSLALVVDGRRRVAVGHNPSTRETYRATLGGGAFRDGTVTTAGAPRSATTGR</sequence>
<dbReference type="AlphaFoldDB" id="A0A8J4A4I3"/>
<evidence type="ECO:0000256" key="1">
    <source>
        <dbReference type="SAM" id="MobiDB-lite"/>
    </source>
</evidence>
<dbReference type="Proteomes" id="UP000635606">
    <property type="component" value="Unassembled WGS sequence"/>
</dbReference>
<evidence type="ECO:0000313" key="2">
    <source>
        <dbReference type="EMBL" id="GIJ74763.1"/>
    </source>
</evidence>
<feature type="region of interest" description="Disordered" evidence="1">
    <location>
        <begin position="30"/>
        <end position="52"/>
    </location>
</feature>